<reference evidence="1 2" key="1">
    <citation type="submission" date="2019-01" db="EMBL/GenBank/DDBJ databases">
        <title>Sequencing of cultivated peanut Arachis hypogaea provides insights into genome evolution and oil improvement.</title>
        <authorList>
            <person name="Chen X."/>
        </authorList>
    </citation>
    <scope>NUCLEOTIDE SEQUENCE [LARGE SCALE GENOMIC DNA]</scope>
    <source>
        <strain evidence="2">cv. Fuhuasheng</strain>
        <tissue evidence="1">Leaves</tissue>
    </source>
</reference>
<protein>
    <recommendedName>
        <fullName evidence="3">Zinc finger PMZ-type domain-containing protein</fullName>
    </recommendedName>
</protein>
<organism evidence="1 2">
    <name type="scientific">Arachis hypogaea</name>
    <name type="common">Peanut</name>
    <dbReference type="NCBI Taxonomy" id="3818"/>
    <lineage>
        <taxon>Eukaryota</taxon>
        <taxon>Viridiplantae</taxon>
        <taxon>Streptophyta</taxon>
        <taxon>Embryophyta</taxon>
        <taxon>Tracheophyta</taxon>
        <taxon>Spermatophyta</taxon>
        <taxon>Magnoliopsida</taxon>
        <taxon>eudicotyledons</taxon>
        <taxon>Gunneridae</taxon>
        <taxon>Pentapetalae</taxon>
        <taxon>rosids</taxon>
        <taxon>fabids</taxon>
        <taxon>Fabales</taxon>
        <taxon>Fabaceae</taxon>
        <taxon>Papilionoideae</taxon>
        <taxon>50 kb inversion clade</taxon>
        <taxon>dalbergioids sensu lato</taxon>
        <taxon>Dalbergieae</taxon>
        <taxon>Pterocarpus clade</taxon>
        <taxon>Arachis</taxon>
    </lineage>
</organism>
<gene>
    <name evidence="1" type="ORF">Ahy_A01g000432</name>
</gene>
<accession>A0A445EK54</accession>
<evidence type="ECO:0000313" key="1">
    <source>
        <dbReference type="EMBL" id="RYR75847.1"/>
    </source>
</evidence>
<evidence type="ECO:0000313" key="2">
    <source>
        <dbReference type="Proteomes" id="UP000289738"/>
    </source>
</evidence>
<dbReference type="AlphaFoldDB" id="A0A445EK54"/>
<comment type="caution">
    <text evidence="1">The sequence shown here is derived from an EMBL/GenBank/DDBJ whole genome shotgun (WGS) entry which is preliminary data.</text>
</comment>
<keyword evidence="2" id="KW-1185">Reference proteome</keyword>
<name>A0A445EK54_ARAHY</name>
<sequence>MQGETDDRRIGGDAEWRISGKIPCMHAISAIQYKNDKRVEEYCYEWLKIEVYRRTYCFNVNPVKGQDL</sequence>
<dbReference type="Proteomes" id="UP000289738">
    <property type="component" value="Chromosome A01"/>
</dbReference>
<dbReference type="EMBL" id="SDMP01000001">
    <property type="protein sequence ID" value="RYR75847.1"/>
    <property type="molecule type" value="Genomic_DNA"/>
</dbReference>
<proteinExistence type="predicted"/>
<evidence type="ECO:0008006" key="3">
    <source>
        <dbReference type="Google" id="ProtNLM"/>
    </source>
</evidence>